<dbReference type="SUPFAM" id="SSF56059">
    <property type="entry name" value="Glutathione synthetase ATP-binding domain-like"/>
    <property type="match status" value="1"/>
</dbReference>
<proteinExistence type="predicted"/>
<protein>
    <submittedName>
        <fullName evidence="1">Carboxylate--amine ligase</fullName>
    </submittedName>
</protein>
<sequence>MTDLPLAIVLGVDTPIGLTVLRELGEHDVPVHGIGRSSHALGRFSRYCTSFSVRPSDVPLDQWLPELIQQTGAAILFAISEGDLLALADLPERVNGCLICTPRRDRLERVLDKRQTLELAAALGMDVPASWQPVAGDDFAARSQALPYPVVLKWADPPAVIPALDTHALPFEKAEFAMDAPALLAALERYRPMGLWPMVQSYCPGEGLGHMLLMHQGQAKLRFQHRRLHEWPPEGGVSTLCTAEPAQQHHEQMERSQALLRALDWQGPAMVEYRHDAATGRYWLMEVNGRFWGSLPLAWHCGASFAWTSYHLALFGVSPAQADNHPKMRRARYMIPETRRLLRIVRPASHIRDPQFRRKPMADLATWLFGFFDPAMRYYVFTLRDPGPFLADCTHVIRKAAQSLVRRRR</sequence>
<keyword evidence="1" id="KW-0436">Ligase</keyword>
<dbReference type="Proteomes" id="UP000503018">
    <property type="component" value="Chromosome"/>
</dbReference>
<name>A0A6M4AVJ9_9SPHN</name>
<dbReference type="KEGG" id="slan:GV829_12435"/>
<organism evidence="1 2">
    <name type="scientific">Sphingomonas lacunae</name>
    <dbReference type="NCBI Taxonomy" id="2698828"/>
    <lineage>
        <taxon>Bacteria</taxon>
        <taxon>Pseudomonadati</taxon>
        <taxon>Pseudomonadota</taxon>
        <taxon>Alphaproteobacteria</taxon>
        <taxon>Sphingomonadales</taxon>
        <taxon>Sphingomonadaceae</taxon>
        <taxon>Sphingomonas</taxon>
    </lineage>
</organism>
<reference evidence="1 2" key="1">
    <citation type="submission" date="2020-01" db="EMBL/GenBank/DDBJ databases">
        <title>Sphingomonas sp. strain CSW-10.</title>
        <authorList>
            <person name="Chen W.-M."/>
        </authorList>
    </citation>
    <scope>NUCLEOTIDE SEQUENCE [LARGE SCALE GENOMIC DNA]</scope>
    <source>
        <strain evidence="1 2">CSW-10</strain>
    </source>
</reference>
<keyword evidence="2" id="KW-1185">Reference proteome</keyword>
<accession>A0A6M4AVJ9</accession>
<dbReference type="GO" id="GO:0016874">
    <property type="term" value="F:ligase activity"/>
    <property type="evidence" value="ECO:0007669"/>
    <property type="project" value="UniProtKB-KW"/>
</dbReference>
<dbReference type="RefSeq" id="WP_169947125.1">
    <property type="nucleotide sequence ID" value="NZ_CP053015.1"/>
</dbReference>
<evidence type="ECO:0000313" key="2">
    <source>
        <dbReference type="Proteomes" id="UP000503018"/>
    </source>
</evidence>
<dbReference type="Gene3D" id="3.30.470.20">
    <property type="entry name" value="ATP-grasp fold, B domain"/>
    <property type="match status" value="1"/>
</dbReference>
<dbReference type="AlphaFoldDB" id="A0A6M4AVJ9"/>
<evidence type="ECO:0000313" key="1">
    <source>
        <dbReference type="EMBL" id="QJQ33143.1"/>
    </source>
</evidence>
<gene>
    <name evidence="1" type="ORF">GV829_12435</name>
</gene>
<dbReference type="EMBL" id="CP053015">
    <property type="protein sequence ID" value="QJQ33143.1"/>
    <property type="molecule type" value="Genomic_DNA"/>
</dbReference>